<sequence length="137" mass="14785">MSKRFLLATFFIGSFVAGAATAQFGYVPWRVNALPGNGNFEVVEGPGAGNQRYWCEAAKFARDRLRVRGNTRMYIINPEGRSQTQANSYGVGFTVDPSPEVLEAANSAGGYSVSITKIGYNLSVSHSQSFCGANVLF</sequence>
<feature type="chain" id="PRO_5006064915" evidence="1">
    <location>
        <begin position="20"/>
        <end position="137"/>
    </location>
</feature>
<dbReference type="GeneID" id="83880473"/>
<accession>A0A0P1I5W3</accession>
<feature type="signal peptide" evidence="1">
    <location>
        <begin position="1"/>
        <end position="19"/>
    </location>
</feature>
<dbReference type="RefSeq" id="WP_058310547.1">
    <property type="nucleotide sequence ID" value="NZ_CYTW01000001.1"/>
</dbReference>
<reference evidence="3" key="1">
    <citation type="submission" date="2015-09" db="EMBL/GenBank/DDBJ databases">
        <authorList>
            <person name="Rodrigo-Torres Lidia"/>
            <person name="Arahal R.David."/>
        </authorList>
    </citation>
    <scope>NUCLEOTIDE SEQUENCE [LARGE SCALE GENOMIC DNA]</scope>
    <source>
        <strain evidence="3">CECT 7735</strain>
    </source>
</reference>
<evidence type="ECO:0000256" key="1">
    <source>
        <dbReference type="SAM" id="SignalP"/>
    </source>
</evidence>
<keyword evidence="3" id="KW-1185">Reference proteome</keyword>
<name>A0A0P1I5W3_9RHOB</name>
<protein>
    <submittedName>
        <fullName evidence="2">Uncharacterized protein</fullName>
    </submittedName>
</protein>
<dbReference type="EMBL" id="CYTW01000001">
    <property type="protein sequence ID" value="CUJ91856.1"/>
    <property type="molecule type" value="Genomic_DNA"/>
</dbReference>
<evidence type="ECO:0000313" key="2">
    <source>
        <dbReference type="EMBL" id="CUJ91856.1"/>
    </source>
</evidence>
<organism evidence="2 3">
    <name type="scientific">Shimia thalassica</name>
    <dbReference type="NCBI Taxonomy" id="1715693"/>
    <lineage>
        <taxon>Bacteria</taxon>
        <taxon>Pseudomonadati</taxon>
        <taxon>Pseudomonadota</taxon>
        <taxon>Alphaproteobacteria</taxon>
        <taxon>Rhodobacterales</taxon>
        <taxon>Roseobacteraceae</taxon>
    </lineage>
</organism>
<gene>
    <name evidence="2" type="ORF">PH7735_01417</name>
</gene>
<keyword evidence="1" id="KW-0732">Signal</keyword>
<dbReference type="STRING" id="1715693.PH7735_01417"/>
<dbReference type="Proteomes" id="UP000051870">
    <property type="component" value="Unassembled WGS sequence"/>
</dbReference>
<dbReference type="AlphaFoldDB" id="A0A0P1I5W3"/>
<proteinExistence type="predicted"/>
<evidence type="ECO:0000313" key="3">
    <source>
        <dbReference type="Proteomes" id="UP000051870"/>
    </source>
</evidence>